<dbReference type="Proteomes" id="UP000593573">
    <property type="component" value="Unassembled WGS sequence"/>
</dbReference>
<proteinExistence type="predicted"/>
<organism evidence="1 2">
    <name type="scientific">Gossypium klotzschianum</name>
    <dbReference type="NCBI Taxonomy" id="34286"/>
    <lineage>
        <taxon>Eukaryota</taxon>
        <taxon>Viridiplantae</taxon>
        <taxon>Streptophyta</taxon>
        <taxon>Embryophyta</taxon>
        <taxon>Tracheophyta</taxon>
        <taxon>Spermatophyta</taxon>
        <taxon>Magnoliopsida</taxon>
        <taxon>eudicotyledons</taxon>
        <taxon>Gunneridae</taxon>
        <taxon>Pentapetalae</taxon>
        <taxon>rosids</taxon>
        <taxon>malvids</taxon>
        <taxon>Malvales</taxon>
        <taxon>Malvaceae</taxon>
        <taxon>Malvoideae</taxon>
        <taxon>Gossypium</taxon>
    </lineage>
</organism>
<accession>A0A7J8U4H9</accession>
<name>A0A7J8U4H9_9ROSI</name>
<dbReference type="AlphaFoldDB" id="A0A7J8U4H9"/>
<evidence type="ECO:0000313" key="2">
    <source>
        <dbReference type="Proteomes" id="UP000593573"/>
    </source>
</evidence>
<gene>
    <name evidence="1" type="ORF">Goklo_013433</name>
</gene>
<comment type="caution">
    <text evidence="1">The sequence shown here is derived from an EMBL/GenBank/DDBJ whole genome shotgun (WGS) entry which is preliminary data.</text>
</comment>
<evidence type="ECO:0000313" key="1">
    <source>
        <dbReference type="EMBL" id="MBA0645315.1"/>
    </source>
</evidence>
<keyword evidence="2" id="KW-1185">Reference proteome</keyword>
<protein>
    <submittedName>
        <fullName evidence="1">Uncharacterized protein</fullName>
    </submittedName>
</protein>
<sequence>MVLRKWERNIMRLEFALDKMPM</sequence>
<reference evidence="1 2" key="1">
    <citation type="journal article" date="2019" name="Genome Biol. Evol.">
        <title>Insights into the evolution of the New World diploid cottons (Gossypium, subgenus Houzingenia) based on genome sequencing.</title>
        <authorList>
            <person name="Grover C.E."/>
            <person name="Arick M.A. 2nd"/>
            <person name="Thrash A."/>
            <person name="Conover J.L."/>
            <person name="Sanders W.S."/>
            <person name="Peterson D.G."/>
            <person name="Frelichowski J.E."/>
            <person name="Scheffler J.A."/>
            <person name="Scheffler B.E."/>
            <person name="Wendel J.F."/>
        </authorList>
    </citation>
    <scope>NUCLEOTIDE SEQUENCE [LARGE SCALE GENOMIC DNA]</scope>
    <source>
        <strain evidence="1">57</strain>
        <tissue evidence="1">Leaf</tissue>
    </source>
</reference>
<dbReference type="EMBL" id="JABFAB010000004">
    <property type="protein sequence ID" value="MBA0645315.1"/>
    <property type="molecule type" value="Genomic_DNA"/>
</dbReference>